<dbReference type="GO" id="GO:0009063">
    <property type="term" value="P:amino acid catabolic process"/>
    <property type="evidence" value="ECO:0007669"/>
    <property type="project" value="InterPro"/>
</dbReference>
<dbReference type="PANTHER" id="PTHR48080">
    <property type="entry name" value="D-GALACTONATE DEHYDRATASE-RELATED"/>
    <property type="match status" value="1"/>
</dbReference>
<dbReference type="InterPro" id="IPR034593">
    <property type="entry name" value="DgoD-like"/>
</dbReference>
<reference evidence="4" key="2">
    <citation type="submission" date="2021-04" db="EMBL/GenBank/DDBJ databases">
        <authorList>
            <person name="Gilroy R."/>
        </authorList>
    </citation>
    <scope>NUCLEOTIDE SEQUENCE</scope>
    <source>
        <strain evidence="4">ChiGjej4B4-12881</strain>
    </source>
</reference>
<evidence type="ECO:0000256" key="1">
    <source>
        <dbReference type="ARBA" id="ARBA00022723"/>
    </source>
</evidence>
<feature type="domain" description="Mandelate racemase/muconate lactonizing enzyme C-terminal" evidence="3">
    <location>
        <begin position="125"/>
        <end position="236"/>
    </location>
</feature>
<dbReference type="PROSITE" id="PS00908">
    <property type="entry name" value="MR_MLE_1"/>
    <property type="match status" value="1"/>
</dbReference>
<organism evidence="4 5">
    <name type="scientific">Candidatus Lachnoclostridium stercoripullorum</name>
    <dbReference type="NCBI Taxonomy" id="2838635"/>
    <lineage>
        <taxon>Bacteria</taxon>
        <taxon>Bacillati</taxon>
        <taxon>Bacillota</taxon>
        <taxon>Clostridia</taxon>
        <taxon>Lachnospirales</taxon>
        <taxon>Lachnospiraceae</taxon>
    </lineage>
</organism>
<accession>A0A9D2AV56</accession>
<proteinExistence type="predicted"/>
<protein>
    <submittedName>
        <fullName evidence="4">Mandelate racemase/muconate lactonizing enzyme family protein</fullName>
    </submittedName>
</protein>
<dbReference type="Gene3D" id="3.30.390.10">
    <property type="entry name" value="Enolase-like, N-terminal domain"/>
    <property type="match status" value="1"/>
</dbReference>
<dbReference type="PANTHER" id="PTHR48080:SF2">
    <property type="entry name" value="D-GALACTONATE DEHYDRATASE"/>
    <property type="match status" value="1"/>
</dbReference>
<dbReference type="Gene3D" id="3.20.20.120">
    <property type="entry name" value="Enolase-like C-terminal domain"/>
    <property type="match status" value="1"/>
</dbReference>
<dbReference type="InterPro" id="IPR013342">
    <property type="entry name" value="Mandelate_racemase_C"/>
</dbReference>
<dbReference type="SUPFAM" id="SSF51604">
    <property type="entry name" value="Enolase C-terminal domain-like"/>
    <property type="match status" value="1"/>
</dbReference>
<sequence length="382" mass="42148">MKITDVKLIYAKHYLFVHIYTDEGIVGLGEAGNWGHLMATAEAIKKFSTYLIGKDPSRIDDIGQNLYRSLYFRGSVIMSAISAIDIALWDIKGKKLGVPVYELLGGKTRDKVRVYASPMHKETDPEALKQSYRELKEKGFTAAKIFVNGPIQSENGGRDEFYCGRVEDELEKVAMIREAVGKEFDLILEAHRGMTMPEAIAFGREVEKYRPMVFEDPITPDNIDSMAEVASKIAVPIATGERFINIKEFEMLFRRNAASYVRPDVCAVGGITASKKICAIAEANDVLVIPHNPLGPVSTAACLQICASVPNFGIQELPGFCLNGAEDAMVQKPFQVEDGCLLIPDAPGIGVELSENASELYPLNDRGGINAKRMFDNSVKDW</sequence>
<evidence type="ECO:0000259" key="3">
    <source>
        <dbReference type="SMART" id="SM00922"/>
    </source>
</evidence>
<dbReference type="InterPro" id="IPR029065">
    <property type="entry name" value="Enolase_C-like"/>
</dbReference>
<dbReference type="InterPro" id="IPR013341">
    <property type="entry name" value="Mandelate_racemase_N_dom"/>
</dbReference>
<keyword evidence="2" id="KW-0456">Lyase</keyword>
<dbReference type="SUPFAM" id="SSF54826">
    <property type="entry name" value="Enolase N-terminal domain-like"/>
    <property type="match status" value="1"/>
</dbReference>
<keyword evidence="1" id="KW-0479">Metal-binding</keyword>
<dbReference type="GO" id="GO:0016829">
    <property type="term" value="F:lyase activity"/>
    <property type="evidence" value="ECO:0007669"/>
    <property type="project" value="UniProtKB-KW"/>
</dbReference>
<dbReference type="SMART" id="SM00922">
    <property type="entry name" value="MR_MLE"/>
    <property type="match status" value="1"/>
</dbReference>
<dbReference type="CDD" id="cd03316">
    <property type="entry name" value="MR_like"/>
    <property type="match status" value="1"/>
</dbReference>
<evidence type="ECO:0000313" key="5">
    <source>
        <dbReference type="Proteomes" id="UP000886780"/>
    </source>
</evidence>
<dbReference type="InterPro" id="IPR029017">
    <property type="entry name" value="Enolase-like_N"/>
</dbReference>
<dbReference type="Proteomes" id="UP000886780">
    <property type="component" value="Unassembled WGS sequence"/>
</dbReference>
<dbReference type="GO" id="GO:0046872">
    <property type="term" value="F:metal ion binding"/>
    <property type="evidence" value="ECO:0007669"/>
    <property type="project" value="UniProtKB-KW"/>
</dbReference>
<dbReference type="Pfam" id="PF02746">
    <property type="entry name" value="MR_MLE_N"/>
    <property type="match status" value="1"/>
</dbReference>
<reference evidence="4" key="1">
    <citation type="journal article" date="2021" name="PeerJ">
        <title>Extensive microbial diversity within the chicken gut microbiome revealed by metagenomics and culture.</title>
        <authorList>
            <person name="Gilroy R."/>
            <person name="Ravi A."/>
            <person name="Getino M."/>
            <person name="Pursley I."/>
            <person name="Horton D.L."/>
            <person name="Alikhan N.F."/>
            <person name="Baker D."/>
            <person name="Gharbi K."/>
            <person name="Hall N."/>
            <person name="Watson M."/>
            <person name="Adriaenssens E.M."/>
            <person name="Foster-Nyarko E."/>
            <person name="Jarju S."/>
            <person name="Secka A."/>
            <person name="Antonio M."/>
            <person name="Oren A."/>
            <person name="Chaudhuri R.R."/>
            <person name="La Ragione R."/>
            <person name="Hildebrand F."/>
            <person name="Pallen M.J."/>
        </authorList>
    </citation>
    <scope>NUCLEOTIDE SEQUENCE</scope>
    <source>
        <strain evidence="4">ChiGjej4B4-12881</strain>
    </source>
</reference>
<dbReference type="InterPro" id="IPR036849">
    <property type="entry name" value="Enolase-like_C_sf"/>
</dbReference>
<dbReference type="SFLD" id="SFLDG00179">
    <property type="entry name" value="mandelate_racemase"/>
    <property type="match status" value="1"/>
</dbReference>
<comment type="caution">
    <text evidence="4">The sequence shown here is derived from an EMBL/GenBank/DDBJ whole genome shotgun (WGS) entry which is preliminary data.</text>
</comment>
<name>A0A9D2AV56_9FIRM</name>
<gene>
    <name evidence="4" type="ORF">IAA28_01325</name>
</gene>
<dbReference type="EMBL" id="DXEU01000024">
    <property type="protein sequence ID" value="HIX51427.1"/>
    <property type="molecule type" value="Genomic_DNA"/>
</dbReference>
<dbReference type="AlphaFoldDB" id="A0A9D2AV56"/>
<evidence type="ECO:0000256" key="2">
    <source>
        <dbReference type="ARBA" id="ARBA00023239"/>
    </source>
</evidence>
<dbReference type="SFLD" id="SFLDS00001">
    <property type="entry name" value="Enolase"/>
    <property type="match status" value="1"/>
</dbReference>
<dbReference type="Pfam" id="PF13378">
    <property type="entry name" value="MR_MLE_C"/>
    <property type="match status" value="1"/>
</dbReference>
<evidence type="ECO:0000313" key="4">
    <source>
        <dbReference type="EMBL" id="HIX51427.1"/>
    </source>
</evidence>
<dbReference type="InterPro" id="IPR018110">
    <property type="entry name" value="Mandel_Rmase/mucon_lact_enz_CS"/>
</dbReference>